<feature type="compositionally biased region" description="Acidic residues" evidence="1">
    <location>
        <begin position="200"/>
        <end position="221"/>
    </location>
</feature>
<accession>A0AAV9GSH3</accession>
<evidence type="ECO:0000313" key="3">
    <source>
        <dbReference type="Proteomes" id="UP001321760"/>
    </source>
</evidence>
<evidence type="ECO:0000313" key="2">
    <source>
        <dbReference type="EMBL" id="KAK4450586.1"/>
    </source>
</evidence>
<feature type="region of interest" description="Disordered" evidence="1">
    <location>
        <begin position="199"/>
        <end position="221"/>
    </location>
</feature>
<name>A0AAV9GSH3_9PEZI</name>
<proteinExistence type="predicted"/>
<comment type="caution">
    <text evidence="2">The sequence shown here is derived from an EMBL/GenBank/DDBJ whole genome shotgun (WGS) entry which is preliminary data.</text>
</comment>
<keyword evidence="3" id="KW-1185">Reference proteome</keyword>
<organism evidence="2 3">
    <name type="scientific">Podospora aff. communis PSN243</name>
    <dbReference type="NCBI Taxonomy" id="3040156"/>
    <lineage>
        <taxon>Eukaryota</taxon>
        <taxon>Fungi</taxon>
        <taxon>Dikarya</taxon>
        <taxon>Ascomycota</taxon>
        <taxon>Pezizomycotina</taxon>
        <taxon>Sordariomycetes</taxon>
        <taxon>Sordariomycetidae</taxon>
        <taxon>Sordariales</taxon>
        <taxon>Podosporaceae</taxon>
        <taxon>Podospora</taxon>
    </lineage>
</organism>
<reference evidence="2" key="1">
    <citation type="journal article" date="2023" name="Mol. Phylogenet. Evol.">
        <title>Genome-scale phylogeny and comparative genomics of the fungal order Sordariales.</title>
        <authorList>
            <person name="Hensen N."/>
            <person name="Bonometti L."/>
            <person name="Westerberg I."/>
            <person name="Brannstrom I.O."/>
            <person name="Guillou S."/>
            <person name="Cros-Aarteil S."/>
            <person name="Calhoun S."/>
            <person name="Haridas S."/>
            <person name="Kuo A."/>
            <person name="Mondo S."/>
            <person name="Pangilinan J."/>
            <person name="Riley R."/>
            <person name="LaButti K."/>
            <person name="Andreopoulos B."/>
            <person name="Lipzen A."/>
            <person name="Chen C."/>
            <person name="Yan M."/>
            <person name="Daum C."/>
            <person name="Ng V."/>
            <person name="Clum A."/>
            <person name="Steindorff A."/>
            <person name="Ohm R.A."/>
            <person name="Martin F."/>
            <person name="Silar P."/>
            <person name="Natvig D.O."/>
            <person name="Lalanne C."/>
            <person name="Gautier V."/>
            <person name="Ament-Velasquez S.L."/>
            <person name="Kruys A."/>
            <person name="Hutchinson M.I."/>
            <person name="Powell A.J."/>
            <person name="Barry K."/>
            <person name="Miller A.N."/>
            <person name="Grigoriev I.V."/>
            <person name="Debuchy R."/>
            <person name="Gladieux P."/>
            <person name="Hiltunen Thoren M."/>
            <person name="Johannesson H."/>
        </authorList>
    </citation>
    <scope>NUCLEOTIDE SEQUENCE</scope>
    <source>
        <strain evidence="2">PSN243</strain>
    </source>
</reference>
<protein>
    <submittedName>
        <fullName evidence="2">Uncharacterized protein</fullName>
    </submittedName>
</protein>
<dbReference type="Proteomes" id="UP001321760">
    <property type="component" value="Unassembled WGS sequence"/>
</dbReference>
<reference evidence="2" key="2">
    <citation type="submission" date="2023-05" db="EMBL/GenBank/DDBJ databases">
        <authorList>
            <consortium name="Lawrence Berkeley National Laboratory"/>
            <person name="Steindorff A."/>
            <person name="Hensen N."/>
            <person name="Bonometti L."/>
            <person name="Westerberg I."/>
            <person name="Brannstrom I.O."/>
            <person name="Guillou S."/>
            <person name="Cros-Aarteil S."/>
            <person name="Calhoun S."/>
            <person name="Haridas S."/>
            <person name="Kuo A."/>
            <person name="Mondo S."/>
            <person name="Pangilinan J."/>
            <person name="Riley R."/>
            <person name="Labutti K."/>
            <person name="Andreopoulos B."/>
            <person name="Lipzen A."/>
            <person name="Chen C."/>
            <person name="Yanf M."/>
            <person name="Daum C."/>
            <person name="Ng V."/>
            <person name="Clum A."/>
            <person name="Ohm R."/>
            <person name="Martin F."/>
            <person name="Silar P."/>
            <person name="Natvig D."/>
            <person name="Lalanne C."/>
            <person name="Gautier V."/>
            <person name="Ament-Velasquez S.L."/>
            <person name="Kruys A."/>
            <person name="Hutchinson M.I."/>
            <person name="Powell A.J."/>
            <person name="Barry K."/>
            <person name="Miller A.N."/>
            <person name="Grigoriev I.V."/>
            <person name="Debuchy R."/>
            <person name="Gladieux P."/>
            <person name="Thoren M.H."/>
            <person name="Johannesson H."/>
        </authorList>
    </citation>
    <scope>NUCLEOTIDE SEQUENCE</scope>
    <source>
        <strain evidence="2">PSN243</strain>
    </source>
</reference>
<dbReference type="EMBL" id="MU865932">
    <property type="protein sequence ID" value="KAK4450586.1"/>
    <property type="molecule type" value="Genomic_DNA"/>
</dbReference>
<sequence>MKNKMEYQRVQTPGPRYFQGFRPDQIHAEAALRGMKLLRKASTVHLLEMENDNLEGGVAEELFGQGPIWDNTLRLKYGCTCGKCILGYLSPRIAFALSETAKVEIRKMREDDHDGENEQGEEGQRKKDNWRKVLLLECVSECLQPSEKSSHKTVPSPANLRWKAFGLGPDGYYLNSVCDSFIKDLLLRLFRYVESGMTDLDSDPAAEEEERDEDPAAEEEERIWREVKALPPCRNDTEVGFVKSRCFGWDPI</sequence>
<evidence type="ECO:0000256" key="1">
    <source>
        <dbReference type="SAM" id="MobiDB-lite"/>
    </source>
</evidence>
<gene>
    <name evidence="2" type="ORF">QBC34DRAFT_461218</name>
</gene>
<dbReference type="AlphaFoldDB" id="A0AAV9GSH3"/>